<dbReference type="SUPFAM" id="SSF54106">
    <property type="entry name" value="LysM domain"/>
    <property type="match status" value="1"/>
</dbReference>
<evidence type="ECO:0000313" key="3">
    <source>
        <dbReference type="Proteomes" id="UP000606193"/>
    </source>
</evidence>
<dbReference type="EMBL" id="JACRSX010000003">
    <property type="protein sequence ID" value="MBC8561785.1"/>
    <property type="molecule type" value="Genomic_DNA"/>
</dbReference>
<dbReference type="Proteomes" id="UP000606193">
    <property type="component" value="Unassembled WGS sequence"/>
</dbReference>
<proteinExistence type="predicted"/>
<evidence type="ECO:0000313" key="2">
    <source>
        <dbReference type="EMBL" id="MBC8561785.1"/>
    </source>
</evidence>
<dbReference type="SMART" id="SM00257">
    <property type="entry name" value="LysM"/>
    <property type="match status" value="1"/>
</dbReference>
<evidence type="ECO:0000259" key="1">
    <source>
        <dbReference type="SMART" id="SM00257"/>
    </source>
</evidence>
<dbReference type="InterPro" id="IPR036779">
    <property type="entry name" value="LysM_dom_sf"/>
</dbReference>
<dbReference type="RefSeq" id="WP_182439777.1">
    <property type="nucleotide sequence ID" value="NZ_JACRSX010000003.1"/>
</dbReference>
<gene>
    <name evidence="2" type="ORF">H8704_03935</name>
</gene>
<reference evidence="2 3" key="1">
    <citation type="submission" date="2020-08" db="EMBL/GenBank/DDBJ databases">
        <title>Genome public.</title>
        <authorList>
            <person name="Liu C."/>
            <person name="Sun Q."/>
        </authorList>
    </citation>
    <scope>NUCLEOTIDE SEQUENCE [LARGE SCALE GENOMIC DNA]</scope>
    <source>
        <strain evidence="2 3">NSJ-37</strain>
    </source>
</reference>
<dbReference type="Pfam" id="PF01476">
    <property type="entry name" value="LysM"/>
    <property type="match status" value="1"/>
</dbReference>
<sequence>MMKNYKFIVPCVIIAFLMGLLVMSGISRISASPARTQAANIREKRIVSVMVEENDSIWSIAKRYYTEECGSMKDYIAEIKKCNSITTDTIYAGRPLILPVWASDAELPDLEKSL</sequence>
<organism evidence="2 3">
    <name type="scientific">Jutongia huaianensis</name>
    <dbReference type="NCBI Taxonomy" id="2763668"/>
    <lineage>
        <taxon>Bacteria</taxon>
        <taxon>Bacillati</taxon>
        <taxon>Bacillota</taxon>
        <taxon>Clostridia</taxon>
        <taxon>Lachnospirales</taxon>
        <taxon>Lachnospiraceae</taxon>
        <taxon>Jutongia</taxon>
    </lineage>
</organism>
<dbReference type="InterPro" id="IPR018392">
    <property type="entry name" value="LysM"/>
</dbReference>
<protein>
    <submittedName>
        <fullName evidence="2">LysM peptidoglycan-binding domain-containing protein</fullName>
    </submittedName>
</protein>
<dbReference type="CDD" id="cd00118">
    <property type="entry name" value="LysM"/>
    <property type="match status" value="1"/>
</dbReference>
<keyword evidence="3" id="KW-1185">Reference proteome</keyword>
<name>A0ABR7N0C4_9FIRM</name>
<comment type="caution">
    <text evidence="2">The sequence shown here is derived from an EMBL/GenBank/DDBJ whole genome shotgun (WGS) entry which is preliminary data.</text>
</comment>
<dbReference type="Gene3D" id="3.10.350.10">
    <property type="entry name" value="LysM domain"/>
    <property type="match status" value="1"/>
</dbReference>
<accession>A0ABR7N0C4</accession>
<feature type="domain" description="LysM" evidence="1">
    <location>
        <begin position="48"/>
        <end position="99"/>
    </location>
</feature>